<gene>
    <name evidence="3" type="ORF">LMH87_005025</name>
</gene>
<dbReference type="RefSeq" id="XP_056058200.1">
    <property type="nucleotide sequence ID" value="XM_056202668.1"/>
</dbReference>
<dbReference type="InterPro" id="IPR029058">
    <property type="entry name" value="AB_hydrolase_fold"/>
</dbReference>
<dbReference type="PANTHER" id="PTHR11559">
    <property type="entry name" value="CARBOXYLESTERASE"/>
    <property type="match status" value="1"/>
</dbReference>
<evidence type="ECO:0000259" key="2">
    <source>
        <dbReference type="Pfam" id="PF00135"/>
    </source>
</evidence>
<dbReference type="Gene3D" id="3.40.50.1820">
    <property type="entry name" value="alpha/beta hydrolase"/>
    <property type="match status" value="1"/>
</dbReference>
<protein>
    <recommendedName>
        <fullName evidence="2">Carboxylesterase type B domain-containing protein</fullName>
    </recommendedName>
</protein>
<feature type="domain" description="Carboxylesterase type B" evidence="2">
    <location>
        <begin position="38"/>
        <end position="365"/>
    </location>
</feature>
<dbReference type="PROSITE" id="PS00941">
    <property type="entry name" value="CARBOXYLESTERASE_B_2"/>
    <property type="match status" value="1"/>
</dbReference>
<dbReference type="InterPro" id="IPR002018">
    <property type="entry name" value="CarbesteraseB"/>
</dbReference>
<keyword evidence="1" id="KW-0732">Signal</keyword>
<evidence type="ECO:0000313" key="3">
    <source>
        <dbReference type="EMBL" id="KAJ4163285.1"/>
    </source>
</evidence>
<organism evidence="3 4">
    <name type="scientific">Akanthomyces muscarius</name>
    <name type="common">Entomopathogenic fungus</name>
    <name type="synonym">Lecanicillium muscarium</name>
    <dbReference type="NCBI Taxonomy" id="2231603"/>
    <lineage>
        <taxon>Eukaryota</taxon>
        <taxon>Fungi</taxon>
        <taxon>Dikarya</taxon>
        <taxon>Ascomycota</taxon>
        <taxon>Pezizomycotina</taxon>
        <taxon>Sordariomycetes</taxon>
        <taxon>Hypocreomycetidae</taxon>
        <taxon>Hypocreales</taxon>
        <taxon>Cordycipitaceae</taxon>
        <taxon>Akanthomyces</taxon>
    </lineage>
</organism>
<feature type="signal peptide" evidence="1">
    <location>
        <begin position="1"/>
        <end position="25"/>
    </location>
</feature>
<dbReference type="SUPFAM" id="SSF53474">
    <property type="entry name" value="alpha/beta-Hydrolases"/>
    <property type="match status" value="1"/>
</dbReference>
<evidence type="ECO:0000313" key="4">
    <source>
        <dbReference type="Proteomes" id="UP001144673"/>
    </source>
</evidence>
<feature type="chain" id="PRO_5040800536" description="Carboxylesterase type B domain-containing protein" evidence="1">
    <location>
        <begin position="26"/>
        <end position="506"/>
    </location>
</feature>
<dbReference type="Pfam" id="PF00135">
    <property type="entry name" value="COesterase"/>
    <property type="match status" value="2"/>
</dbReference>
<keyword evidence="4" id="KW-1185">Reference proteome</keyword>
<sequence length="506" mass="54595">MSLLIMFSHIYSATLILASLSPTHAASCPAPDPSAPLQINTSSGLLAGTIPLWSPRVRTFLGVPFAQPPTGIRRWLPPAKLESAARFTASAIGPACPQQPLSKTKGLFMYSPTGGNQTQFFPPEDDRSFSEDCLTLNVWAPVASKEKLPVIVWFFGGGFLRGGTNSAYYNPESWVERTQGHIVVTVNFRSNIFGFPNADGLEDQNLGLLDQRLALEWVRDNIAKFGGDPSKIVGWGQSAGAIAVDYLNFAFPADPIFSGLILESGTASYPAKLCQSFDTTQANFSTVAKAMGCETASSPLDCLREAPWQEIQASIDELGLASSFLPIADERRVFSNYTDRSTKGAFSSAPAIIGTNQHEVNALIAPTSAEAANQTYVDSLTNSTFLCTAATAAQHRERAGRKTYRFRYDGDFANLSIPGVPGAYHCADLPLVFGTAGDYHGASTPYEVEVGKVMQDLWVQFANDPHNGLEHAGWDSYTEEKAVLLGPEEAAVFEITISQLEAVCPK</sequence>
<accession>A0A9W8URG5</accession>
<dbReference type="InterPro" id="IPR019819">
    <property type="entry name" value="Carboxylesterase_B_CS"/>
</dbReference>
<dbReference type="InterPro" id="IPR050309">
    <property type="entry name" value="Type-B_Carboxylest/Lipase"/>
</dbReference>
<dbReference type="AlphaFoldDB" id="A0A9W8URG5"/>
<reference evidence="3" key="1">
    <citation type="journal article" date="2023" name="Access Microbiol">
        <title>De-novo genome assembly for Akanthomyces muscarius, a biocontrol agent of insect agricultural pests.</title>
        <authorList>
            <person name="Erdos Z."/>
            <person name="Studholme D.J."/>
            <person name="Raymond B."/>
            <person name="Sharma M."/>
        </authorList>
    </citation>
    <scope>NUCLEOTIDE SEQUENCE</scope>
    <source>
        <strain evidence="3">Ve6</strain>
    </source>
</reference>
<proteinExistence type="predicted"/>
<dbReference type="GeneID" id="80892184"/>
<feature type="domain" description="Carboxylesterase type B" evidence="2">
    <location>
        <begin position="368"/>
        <end position="482"/>
    </location>
</feature>
<dbReference type="Proteomes" id="UP001144673">
    <property type="component" value="Chromosome 1"/>
</dbReference>
<comment type="caution">
    <text evidence="3">The sequence shown here is derived from an EMBL/GenBank/DDBJ whole genome shotgun (WGS) entry which is preliminary data.</text>
</comment>
<dbReference type="KEGG" id="amus:LMH87_005025"/>
<dbReference type="EMBL" id="JAJHUN010000001">
    <property type="protein sequence ID" value="KAJ4163285.1"/>
    <property type="molecule type" value="Genomic_DNA"/>
</dbReference>
<name>A0A9W8URG5_AKAMU</name>
<evidence type="ECO:0000256" key="1">
    <source>
        <dbReference type="SAM" id="SignalP"/>
    </source>
</evidence>